<dbReference type="Gene3D" id="2.160.20.80">
    <property type="entry name" value="E3 ubiquitin-protein ligase SopA"/>
    <property type="match status" value="1"/>
</dbReference>
<evidence type="ECO:0000313" key="2">
    <source>
        <dbReference type="EMBL" id="GIJ03581.1"/>
    </source>
</evidence>
<dbReference type="SUPFAM" id="SSF141571">
    <property type="entry name" value="Pentapeptide repeat-like"/>
    <property type="match status" value="1"/>
</dbReference>
<feature type="region of interest" description="Disordered" evidence="1">
    <location>
        <begin position="162"/>
        <end position="205"/>
    </location>
</feature>
<gene>
    <name evidence="2" type="ORF">Sya03_29330</name>
</gene>
<dbReference type="EMBL" id="BOOY01000022">
    <property type="protein sequence ID" value="GIJ03581.1"/>
    <property type="molecule type" value="Genomic_DNA"/>
</dbReference>
<proteinExistence type="predicted"/>
<sequence>MAGLSSAGAGRPLAWAAAESPPARYSFACPVLSVRARIPAASIRLSTGLAPGTEAVARVCPDDPPTSPDRYVCGTGRVPSPGGSSPPSTPPGTRTRPLTDPASPGTALTGAALTGAELTGAALTGEELNGEPLTGAALSGAALTGAALSGAALAEEALTEEALTEELTGPSPTGAPDTGAPGSAAEGRPDRAALEEEGGVPGVAESVEVSVDGALPAHRAPGGGGAGSS</sequence>
<feature type="compositionally biased region" description="Low complexity" evidence="1">
    <location>
        <begin position="74"/>
        <end position="96"/>
    </location>
</feature>
<dbReference type="Proteomes" id="UP000652013">
    <property type="component" value="Unassembled WGS sequence"/>
</dbReference>
<comment type="caution">
    <text evidence="2">The sequence shown here is derived from an EMBL/GenBank/DDBJ whole genome shotgun (WGS) entry which is preliminary data.</text>
</comment>
<feature type="region of interest" description="Disordered" evidence="1">
    <location>
        <begin position="55"/>
        <end position="108"/>
    </location>
</feature>
<evidence type="ECO:0000313" key="3">
    <source>
        <dbReference type="Proteomes" id="UP000652013"/>
    </source>
</evidence>
<dbReference type="AlphaFoldDB" id="A0A8J4DJ96"/>
<name>A0A8J4DJ96_9ACTN</name>
<organism evidence="2 3">
    <name type="scientific">Spirilliplanes yamanashiensis</name>
    <dbReference type="NCBI Taxonomy" id="42233"/>
    <lineage>
        <taxon>Bacteria</taxon>
        <taxon>Bacillati</taxon>
        <taxon>Actinomycetota</taxon>
        <taxon>Actinomycetes</taxon>
        <taxon>Micromonosporales</taxon>
        <taxon>Micromonosporaceae</taxon>
        <taxon>Spirilliplanes</taxon>
    </lineage>
</organism>
<keyword evidence="3" id="KW-1185">Reference proteome</keyword>
<evidence type="ECO:0000256" key="1">
    <source>
        <dbReference type="SAM" id="MobiDB-lite"/>
    </source>
</evidence>
<accession>A0A8J4DJ96</accession>
<reference evidence="2" key="1">
    <citation type="submission" date="2021-01" db="EMBL/GenBank/DDBJ databases">
        <title>Whole genome shotgun sequence of Spirilliplanes yamanashiensis NBRC 15828.</title>
        <authorList>
            <person name="Komaki H."/>
            <person name="Tamura T."/>
        </authorList>
    </citation>
    <scope>NUCLEOTIDE SEQUENCE</scope>
    <source>
        <strain evidence="2">NBRC 15828</strain>
    </source>
</reference>
<protein>
    <submittedName>
        <fullName evidence="2">Uncharacterized protein</fullName>
    </submittedName>
</protein>